<dbReference type="PANTHER" id="PTHR21666">
    <property type="entry name" value="PEPTIDASE-RELATED"/>
    <property type="match status" value="1"/>
</dbReference>
<evidence type="ECO:0000259" key="3">
    <source>
        <dbReference type="Pfam" id="PF01551"/>
    </source>
</evidence>
<dbReference type="GO" id="GO:0016787">
    <property type="term" value="F:hydrolase activity"/>
    <property type="evidence" value="ECO:0007669"/>
    <property type="project" value="UniProtKB-KW"/>
</dbReference>
<dbReference type="InterPro" id="IPR050570">
    <property type="entry name" value="Cell_wall_metabolism_enzyme"/>
</dbReference>
<feature type="coiled-coil region" evidence="1">
    <location>
        <begin position="47"/>
        <end position="137"/>
    </location>
</feature>
<comment type="caution">
    <text evidence="4">The sequence shown here is derived from an EMBL/GenBank/DDBJ whole genome shotgun (WGS) entry which is preliminary data.</text>
</comment>
<dbReference type="InterPro" id="IPR011055">
    <property type="entry name" value="Dup_hybrid_motif"/>
</dbReference>
<dbReference type="Proteomes" id="UP001597206">
    <property type="component" value="Unassembled WGS sequence"/>
</dbReference>
<dbReference type="InterPro" id="IPR016047">
    <property type="entry name" value="M23ase_b-sheet_dom"/>
</dbReference>
<keyword evidence="5" id="KW-1185">Reference proteome</keyword>
<gene>
    <name evidence="4" type="ORF">ACFQ2T_06180</name>
</gene>
<feature type="domain" description="M23ase beta-sheet core" evidence="3">
    <location>
        <begin position="369"/>
        <end position="462"/>
    </location>
</feature>
<protein>
    <submittedName>
        <fullName evidence="4">Murein hydrolase activator EnvC family protein</fullName>
    </submittedName>
</protein>
<dbReference type="EMBL" id="JBHTLN010000001">
    <property type="protein sequence ID" value="MFD1122083.1"/>
    <property type="molecule type" value="Genomic_DNA"/>
</dbReference>
<name>A0ABW3PC87_9PROT</name>
<feature type="coiled-coil region" evidence="1">
    <location>
        <begin position="170"/>
        <end position="197"/>
    </location>
</feature>
<feature type="region of interest" description="Disordered" evidence="2">
    <location>
        <begin position="268"/>
        <end position="326"/>
    </location>
</feature>
<organism evidence="4 5">
    <name type="scientific">Methylophilus flavus</name>
    <dbReference type="NCBI Taxonomy" id="640084"/>
    <lineage>
        <taxon>Bacteria</taxon>
        <taxon>Pseudomonadati</taxon>
        <taxon>Pseudomonadota</taxon>
        <taxon>Betaproteobacteria</taxon>
        <taxon>Nitrosomonadales</taxon>
        <taxon>Methylophilaceae</taxon>
        <taxon>Methylophilus</taxon>
    </lineage>
</organism>
<dbReference type="CDD" id="cd12797">
    <property type="entry name" value="M23_peptidase"/>
    <property type="match status" value="1"/>
</dbReference>
<sequence length="469" mass="52120">MPDTSLLNLTLRNCLSAAGFYALLATGLCVLLTVEALPARAASSDKADAAKGDLEQVKEKIQQLANAIKASQLARQDANEALKASETAISASRKKLRDIQDAQQENRSKLQDLQKQMSLLQRQVNQQNQSLSQQLNQQYRHGNNSPLQMLLQQQDPANTTRNLKYLGYLTAAHQEQIQSLQDNRDAIERVRTATTEQLHETDRLATQYSDTTHKLVNEKSKRAEVLTQLSKQIETQEQQLVRLKKDEEALSKLFQRLAAEARKREQEAIAKAKREKEAAAKRLAEQARKKKSSGRTSEHSPQSRVDGQNKDDAETESQSSTVVAKNDTLPEYNALKENFAQLRGRLRLPVRGEVINRFGSARAETGVSWKGLFIRAKEGSEVKSVAGGQVVFADWMRGFGNLIVVDHGNGYMSLYGNNEALYKSSGQPVKSGDTIAAVGNSGGNAENGVYYELRRNSIPFDPLQWSSVK</sequence>
<dbReference type="Pfam" id="PF01551">
    <property type="entry name" value="Peptidase_M23"/>
    <property type="match status" value="1"/>
</dbReference>
<dbReference type="Gene3D" id="2.70.70.10">
    <property type="entry name" value="Glucose Permease (Domain IIA)"/>
    <property type="match status" value="1"/>
</dbReference>
<evidence type="ECO:0000256" key="1">
    <source>
        <dbReference type="SAM" id="Coils"/>
    </source>
</evidence>
<feature type="compositionally biased region" description="Basic and acidic residues" evidence="2">
    <location>
        <begin position="268"/>
        <end position="287"/>
    </location>
</feature>
<evidence type="ECO:0000256" key="2">
    <source>
        <dbReference type="SAM" id="MobiDB-lite"/>
    </source>
</evidence>
<reference evidence="5" key="1">
    <citation type="journal article" date="2019" name="Int. J. Syst. Evol. Microbiol.">
        <title>The Global Catalogue of Microorganisms (GCM) 10K type strain sequencing project: providing services to taxonomists for standard genome sequencing and annotation.</title>
        <authorList>
            <consortium name="The Broad Institute Genomics Platform"/>
            <consortium name="The Broad Institute Genome Sequencing Center for Infectious Disease"/>
            <person name="Wu L."/>
            <person name="Ma J."/>
        </authorList>
    </citation>
    <scope>NUCLEOTIDE SEQUENCE [LARGE SCALE GENOMIC DNA]</scope>
    <source>
        <strain evidence="5">CCUG 58411</strain>
    </source>
</reference>
<dbReference type="RefSeq" id="WP_379031930.1">
    <property type="nucleotide sequence ID" value="NZ_JBHTLN010000001.1"/>
</dbReference>
<evidence type="ECO:0000313" key="5">
    <source>
        <dbReference type="Proteomes" id="UP001597206"/>
    </source>
</evidence>
<keyword evidence="1" id="KW-0175">Coiled coil</keyword>
<evidence type="ECO:0000313" key="4">
    <source>
        <dbReference type="EMBL" id="MFD1122083.1"/>
    </source>
</evidence>
<proteinExistence type="predicted"/>
<accession>A0ABW3PC87</accession>
<keyword evidence="4" id="KW-0378">Hydrolase</keyword>
<dbReference type="PANTHER" id="PTHR21666:SF270">
    <property type="entry name" value="MUREIN HYDROLASE ACTIVATOR ENVC"/>
    <property type="match status" value="1"/>
</dbReference>
<dbReference type="SUPFAM" id="SSF51261">
    <property type="entry name" value="Duplicated hybrid motif"/>
    <property type="match status" value="1"/>
</dbReference>
<dbReference type="Gene3D" id="6.10.250.3150">
    <property type="match status" value="1"/>
</dbReference>